<accession>A0A4Y2A5Z7</accession>
<evidence type="ECO:0000313" key="3">
    <source>
        <dbReference type="Proteomes" id="UP000499080"/>
    </source>
</evidence>
<dbReference type="Pfam" id="PF14214">
    <property type="entry name" value="Helitron_like_N"/>
    <property type="match status" value="1"/>
</dbReference>
<dbReference type="Proteomes" id="UP000499080">
    <property type="component" value="Unassembled WGS sequence"/>
</dbReference>
<sequence length="314" mass="36505">MVYPFLFPRGELGWNINMKHSEEGRSSKYTGVTQLQFYAYRFAMRSDFSILHHSGKLFQQYIVDAYIKTEGSRLNYLRNNKKNLRIEHYKGLLDALNSRTLNQGVRTGKLIILPSTFQGSPRHTHQNYQDAMAMVRKFGRPDLFVTFTCNPTWVDILNVLEGPQRPEDRPDIVRDIIYLCDREFQKGGLPHAHILLTLDTYSKIRTKDDIDKYVSAELPDPIADPTLFQIITRCMIHGPCGTLNPNSQCMREGVCTKQYPKEFREKTEENINGYPMYQRKYTESARVGRHDLDNPVGFYLITLGFQRNSMLTLM</sequence>
<comment type="caution">
    <text evidence="2">The sequence shown here is derived from an EMBL/GenBank/DDBJ whole genome shotgun (WGS) entry which is preliminary data.</text>
</comment>
<gene>
    <name evidence="2" type="ORF">AVEN_235330_1</name>
</gene>
<dbReference type="InterPro" id="IPR025476">
    <property type="entry name" value="Helitron_helicase-like"/>
</dbReference>
<name>A0A4Y2A5Z7_ARAVE</name>
<dbReference type="OrthoDB" id="1728974at2759"/>
<keyword evidence="3" id="KW-1185">Reference proteome</keyword>
<reference evidence="2 3" key="1">
    <citation type="journal article" date="2019" name="Sci. Rep.">
        <title>Orb-weaving spider Araneus ventricosus genome elucidates the spidroin gene catalogue.</title>
        <authorList>
            <person name="Kono N."/>
            <person name="Nakamura H."/>
            <person name="Ohtoshi R."/>
            <person name="Moran D.A.P."/>
            <person name="Shinohara A."/>
            <person name="Yoshida Y."/>
            <person name="Fujiwara M."/>
            <person name="Mori M."/>
            <person name="Tomita M."/>
            <person name="Arakawa K."/>
        </authorList>
    </citation>
    <scope>NUCLEOTIDE SEQUENCE [LARGE SCALE GENOMIC DNA]</scope>
</reference>
<feature type="domain" description="Helitron helicase-like" evidence="1">
    <location>
        <begin position="37"/>
        <end position="173"/>
    </location>
</feature>
<dbReference type="PANTHER" id="PTHR45786:SF74">
    <property type="entry name" value="ATP-DEPENDENT DNA HELICASE"/>
    <property type="match status" value="1"/>
</dbReference>
<proteinExistence type="predicted"/>
<evidence type="ECO:0000313" key="2">
    <source>
        <dbReference type="EMBL" id="GBL74354.1"/>
    </source>
</evidence>
<protein>
    <recommendedName>
        <fullName evidence="1">Helitron helicase-like domain-containing protein</fullName>
    </recommendedName>
</protein>
<dbReference type="AlphaFoldDB" id="A0A4Y2A5Z7"/>
<evidence type="ECO:0000259" key="1">
    <source>
        <dbReference type="Pfam" id="PF14214"/>
    </source>
</evidence>
<dbReference type="EMBL" id="BGPR01000005">
    <property type="protein sequence ID" value="GBL74354.1"/>
    <property type="molecule type" value="Genomic_DNA"/>
</dbReference>
<organism evidence="2 3">
    <name type="scientific">Araneus ventricosus</name>
    <name type="common">Orbweaver spider</name>
    <name type="synonym">Epeira ventricosa</name>
    <dbReference type="NCBI Taxonomy" id="182803"/>
    <lineage>
        <taxon>Eukaryota</taxon>
        <taxon>Metazoa</taxon>
        <taxon>Ecdysozoa</taxon>
        <taxon>Arthropoda</taxon>
        <taxon>Chelicerata</taxon>
        <taxon>Arachnida</taxon>
        <taxon>Araneae</taxon>
        <taxon>Araneomorphae</taxon>
        <taxon>Entelegynae</taxon>
        <taxon>Araneoidea</taxon>
        <taxon>Araneidae</taxon>
        <taxon>Araneus</taxon>
    </lineage>
</organism>
<dbReference type="PANTHER" id="PTHR45786">
    <property type="entry name" value="DNA BINDING PROTEIN-LIKE"/>
    <property type="match status" value="1"/>
</dbReference>